<dbReference type="InterPro" id="IPR002925">
    <property type="entry name" value="Dienelactn_hydro"/>
</dbReference>
<gene>
    <name evidence="3" type="primary">LOC107423220</name>
</gene>
<keyword evidence="2" id="KW-1185">Reference proteome</keyword>
<dbReference type="GeneID" id="107423220"/>
<dbReference type="InterPro" id="IPR029058">
    <property type="entry name" value="AB_hydrolase_fold"/>
</dbReference>
<protein>
    <submittedName>
        <fullName evidence="3">Endo-1,31,4-beta-D-glucanase isoform X1</fullName>
    </submittedName>
</protein>
<evidence type="ECO:0000313" key="2">
    <source>
        <dbReference type="Proteomes" id="UP001652623"/>
    </source>
</evidence>
<proteinExistence type="predicted"/>
<evidence type="ECO:0000313" key="3">
    <source>
        <dbReference type="RefSeq" id="XP_048333161.2"/>
    </source>
</evidence>
<dbReference type="PANTHER" id="PTHR17630:SF96">
    <property type="entry name" value="ENDO-1,3-1,4-BETA-D-GLUCANASE-LIKE PROTEIN"/>
    <property type="match status" value="1"/>
</dbReference>
<reference evidence="3" key="1">
    <citation type="submission" date="2025-08" db="UniProtKB">
        <authorList>
            <consortium name="RefSeq"/>
        </authorList>
    </citation>
    <scope>IDENTIFICATION</scope>
    <source>
        <tissue evidence="3">Seedling</tissue>
    </source>
</reference>
<dbReference type="PANTHER" id="PTHR17630">
    <property type="entry name" value="DIENELACTONE HYDROLASE"/>
    <property type="match status" value="1"/>
</dbReference>
<name>A0ABM3IQ45_ZIZJJ</name>
<dbReference type="Pfam" id="PF01738">
    <property type="entry name" value="DLH"/>
    <property type="match status" value="1"/>
</dbReference>
<accession>A0ABM3IQ45</accession>
<dbReference type="Proteomes" id="UP001652623">
    <property type="component" value="Chromosome 3"/>
</dbReference>
<organism evidence="2 3">
    <name type="scientific">Ziziphus jujuba</name>
    <name type="common">Chinese jujube</name>
    <name type="synonym">Ziziphus sativa</name>
    <dbReference type="NCBI Taxonomy" id="326968"/>
    <lineage>
        <taxon>Eukaryota</taxon>
        <taxon>Viridiplantae</taxon>
        <taxon>Streptophyta</taxon>
        <taxon>Embryophyta</taxon>
        <taxon>Tracheophyta</taxon>
        <taxon>Spermatophyta</taxon>
        <taxon>Magnoliopsida</taxon>
        <taxon>eudicotyledons</taxon>
        <taxon>Gunneridae</taxon>
        <taxon>Pentapetalae</taxon>
        <taxon>rosids</taxon>
        <taxon>fabids</taxon>
        <taxon>Rosales</taxon>
        <taxon>Rhamnaceae</taxon>
        <taxon>Paliureae</taxon>
        <taxon>Ziziphus</taxon>
    </lineage>
</organism>
<sequence length="240" mass="26300">MAGPQCCSNPPILNPSSGEGHVEKVGGLDSYVSGSPNTKLAVILISEVFGYEAPILRKIADKVAAAGFFVVVPDFLHGDPFVYDNPNRPLPVWLKDHEPYKAFEEAKQVIEALKSKDVSAIGAAGFCWGAKVVVELSKIDLLQASVLLHPSFVSLDDIRGVQVPIAILGAEIDQYSPLELLKQFEEIIAAKSVIDSYVKIFPKVAHGWTVRYDAEDEAAVKVAEEAHQNLLEWFCEHLQY</sequence>
<dbReference type="Gene3D" id="3.40.50.1820">
    <property type="entry name" value="alpha/beta hydrolase"/>
    <property type="match status" value="1"/>
</dbReference>
<feature type="domain" description="Dienelactone hydrolase" evidence="1">
    <location>
        <begin position="29"/>
        <end position="237"/>
    </location>
</feature>
<dbReference type="SUPFAM" id="SSF53474">
    <property type="entry name" value="alpha/beta-Hydrolases"/>
    <property type="match status" value="1"/>
</dbReference>
<evidence type="ECO:0000259" key="1">
    <source>
        <dbReference type="Pfam" id="PF01738"/>
    </source>
</evidence>
<dbReference type="RefSeq" id="XP_048333161.2">
    <property type="nucleotide sequence ID" value="XM_048477204.2"/>
</dbReference>